<dbReference type="GeneID" id="63459640"/>
<feature type="coiled-coil region" evidence="1">
    <location>
        <begin position="88"/>
        <end position="190"/>
    </location>
</feature>
<keyword evidence="5" id="KW-1185">Reference proteome</keyword>
<dbReference type="Proteomes" id="UP000242637">
    <property type="component" value="Chromosome 1"/>
</dbReference>
<sequence length="191" mass="21076">MSDWVIVFLQSLGWMFPAALIGLFVGFWAERSRALGRVNPSPATDESLDGVDLASEASTAPPGAEPSEEKVIEPVIPDRHDEDTAIALAAANARIEALTEELNARSSKDAVEYGRLEAAALRSLDEIIEADQARIKQLTTSLEEIKKKSRTQERKLQVGEQRIGSLKNAIAERDSRILELDAELVKLRREK</sequence>
<gene>
    <name evidence="4" type="ORF">SAMEA4475696_01425</name>
</gene>
<evidence type="ECO:0000256" key="2">
    <source>
        <dbReference type="SAM" id="MobiDB-lite"/>
    </source>
</evidence>
<dbReference type="AlphaFoldDB" id="A0A239VK54"/>
<organism evidence="4 5">
    <name type="scientific">Dermatophilus congolensis</name>
    <dbReference type="NCBI Taxonomy" id="1863"/>
    <lineage>
        <taxon>Bacteria</taxon>
        <taxon>Bacillati</taxon>
        <taxon>Actinomycetota</taxon>
        <taxon>Actinomycetes</taxon>
        <taxon>Micrococcales</taxon>
        <taxon>Dermatophilaceae</taxon>
        <taxon>Dermatophilus</taxon>
    </lineage>
</organism>
<name>A0A239VK54_9MICO</name>
<keyword evidence="3" id="KW-0812">Transmembrane</keyword>
<dbReference type="RefSeq" id="WP_028327843.1">
    <property type="nucleotide sequence ID" value="NZ_JAAFNI010000001.1"/>
</dbReference>
<feature type="transmembrane region" description="Helical" evidence="3">
    <location>
        <begin position="6"/>
        <end position="29"/>
    </location>
</feature>
<evidence type="ECO:0000256" key="1">
    <source>
        <dbReference type="SAM" id="Coils"/>
    </source>
</evidence>
<dbReference type="STRING" id="1121387.GCA_000429885_01884"/>
<evidence type="ECO:0000256" key="3">
    <source>
        <dbReference type="SAM" id="Phobius"/>
    </source>
</evidence>
<dbReference type="EMBL" id="LT906453">
    <property type="protein sequence ID" value="SNV22024.1"/>
    <property type="molecule type" value="Genomic_DNA"/>
</dbReference>
<reference evidence="4 5" key="1">
    <citation type="submission" date="2017-06" db="EMBL/GenBank/DDBJ databases">
        <authorList>
            <consortium name="Pathogen Informatics"/>
        </authorList>
    </citation>
    <scope>NUCLEOTIDE SEQUENCE [LARGE SCALE GENOMIC DNA]</scope>
    <source>
        <strain evidence="4 5">NCTC13039</strain>
    </source>
</reference>
<proteinExistence type="predicted"/>
<evidence type="ECO:0000313" key="4">
    <source>
        <dbReference type="EMBL" id="SNV22024.1"/>
    </source>
</evidence>
<feature type="region of interest" description="Disordered" evidence="2">
    <location>
        <begin position="38"/>
        <end position="69"/>
    </location>
</feature>
<dbReference type="KEGG" id="dco:SAMEA4475696_1425"/>
<keyword evidence="1" id="KW-0175">Coiled coil</keyword>
<protein>
    <submittedName>
        <fullName evidence="4">Uncharacterized protein</fullName>
    </submittedName>
</protein>
<keyword evidence="3" id="KW-1133">Transmembrane helix</keyword>
<accession>A0A239VK54</accession>
<keyword evidence="3" id="KW-0472">Membrane</keyword>
<evidence type="ECO:0000313" key="5">
    <source>
        <dbReference type="Proteomes" id="UP000242637"/>
    </source>
</evidence>